<reference evidence="7" key="1">
    <citation type="submission" date="2018-06" db="EMBL/GenBank/DDBJ databases">
        <title>Genome assembly of Danube salmon.</title>
        <authorList>
            <person name="Macqueen D.J."/>
            <person name="Gundappa M.K."/>
        </authorList>
    </citation>
    <scope>NUCLEOTIDE SEQUENCE [LARGE SCALE GENOMIC DNA]</scope>
</reference>
<feature type="domain" description="Ig-like" evidence="5">
    <location>
        <begin position="27"/>
        <end position="128"/>
    </location>
</feature>
<evidence type="ECO:0000313" key="6">
    <source>
        <dbReference type="Ensembl" id="ENSHHUP00000026892.1"/>
    </source>
</evidence>
<evidence type="ECO:0000256" key="3">
    <source>
        <dbReference type="ARBA" id="ARBA00043265"/>
    </source>
</evidence>
<evidence type="ECO:0000256" key="4">
    <source>
        <dbReference type="SAM" id="SignalP"/>
    </source>
</evidence>
<dbReference type="GO" id="GO:0019814">
    <property type="term" value="C:immunoglobulin complex"/>
    <property type="evidence" value="ECO:0007669"/>
    <property type="project" value="UniProtKB-KW"/>
</dbReference>
<protein>
    <recommendedName>
        <fullName evidence="5">Ig-like domain-containing protein</fullName>
    </recommendedName>
</protein>
<dbReference type="Gene3D" id="2.60.40.10">
    <property type="entry name" value="Immunoglobulins"/>
    <property type="match status" value="1"/>
</dbReference>
<dbReference type="PROSITE" id="PS50835">
    <property type="entry name" value="IG_LIKE"/>
    <property type="match status" value="1"/>
</dbReference>
<keyword evidence="7" id="KW-1185">Reference proteome</keyword>
<dbReference type="GeneTree" id="ENSGT01020000230358"/>
<dbReference type="SUPFAM" id="SSF48726">
    <property type="entry name" value="Immunoglobulin"/>
    <property type="match status" value="1"/>
</dbReference>
<evidence type="ECO:0000259" key="5">
    <source>
        <dbReference type="PROSITE" id="PS50835"/>
    </source>
</evidence>
<evidence type="ECO:0000256" key="1">
    <source>
        <dbReference type="ARBA" id="ARBA00022859"/>
    </source>
</evidence>
<dbReference type="AlphaFoldDB" id="A0A4W5LLX2"/>
<dbReference type="Pfam" id="PF07686">
    <property type="entry name" value="V-set"/>
    <property type="match status" value="1"/>
</dbReference>
<keyword evidence="3" id="KW-1280">Immunoglobulin</keyword>
<dbReference type="InterPro" id="IPR013783">
    <property type="entry name" value="Ig-like_fold"/>
</dbReference>
<keyword evidence="1" id="KW-0391">Immunity</keyword>
<keyword evidence="2" id="KW-1064">Adaptive immunity</keyword>
<dbReference type="GO" id="GO:0005576">
    <property type="term" value="C:extracellular region"/>
    <property type="evidence" value="ECO:0007669"/>
    <property type="project" value="UniProtKB-ARBA"/>
</dbReference>
<dbReference type="InterPro" id="IPR036179">
    <property type="entry name" value="Ig-like_dom_sf"/>
</dbReference>
<feature type="signal peptide" evidence="4">
    <location>
        <begin position="1"/>
        <end position="26"/>
    </location>
</feature>
<dbReference type="GO" id="GO:0002250">
    <property type="term" value="P:adaptive immune response"/>
    <property type="evidence" value="ECO:0007669"/>
    <property type="project" value="UniProtKB-KW"/>
</dbReference>
<dbReference type="InterPro" id="IPR050199">
    <property type="entry name" value="IgHV"/>
</dbReference>
<dbReference type="InterPro" id="IPR013106">
    <property type="entry name" value="Ig_V-set"/>
</dbReference>
<reference evidence="6" key="2">
    <citation type="submission" date="2025-08" db="UniProtKB">
        <authorList>
            <consortium name="Ensembl"/>
        </authorList>
    </citation>
    <scope>IDENTIFICATION</scope>
</reference>
<proteinExistence type="predicted"/>
<name>A0A4W5LLX2_9TELE</name>
<accession>A0A4W5LLX2</accession>
<evidence type="ECO:0000313" key="7">
    <source>
        <dbReference type="Proteomes" id="UP000314982"/>
    </source>
</evidence>
<dbReference type="InterPro" id="IPR007110">
    <property type="entry name" value="Ig-like_dom"/>
</dbReference>
<dbReference type="Proteomes" id="UP000314982">
    <property type="component" value="Unassembled WGS sequence"/>
</dbReference>
<keyword evidence="4" id="KW-0732">Signal</keyword>
<dbReference type="PANTHER" id="PTHR23266">
    <property type="entry name" value="IMMUNOGLOBULIN HEAVY CHAIN"/>
    <property type="match status" value="1"/>
</dbReference>
<reference evidence="6" key="3">
    <citation type="submission" date="2025-09" db="UniProtKB">
        <authorList>
            <consortium name="Ensembl"/>
        </authorList>
    </citation>
    <scope>IDENTIFICATION</scope>
</reference>
<sequence>IKLIEFWKCNKQLFLICLFCFTGVFCQTELIQPGSMTLQPGQPLTLSCKASGYSLTSSSYCTGVNRQLAGKALEWIGLICHNGSTYYSDKLKNKFSISRDMSSSTVTLTGQSLQNEDTAVYYCACYPQ</sequence>
<organism evidence="6 7">
    <name type="scientific">Hucho hucho</name>
    <name type="common">huchen</name>
    <dbReference type="NCBI Taxonomy" id="62062"/>
    <lineage>
        <taxon>Eukaryota</taxon>
        <taxon>Metazoa</taxon>
        <taxon>Chordata</taxon>
        <taxon>Craniata</taxon>
        <taxon>Vertebrata</taxon>
        <taxon>Euteleostomi</taxon>
        <taxon>Actinopterygii</taxon>
        <taxon>Neopterygii</taxon>
        <taxon>Teleostei</taxon>
        <taxon>Protacanthopterygii</taxon>
        <taxon>Salmoniformes</taxon>
        <taxon>Salmonidae</taxon>
        <taxon>Salmoninae</taxon>
        <taxon>Hucho</taxon>
    </lineage>
</organism>
<dbReference type="STRING" id="62062.ENSHHUP00000026892"/>
<feature type="chain" id="PRO_5021192956" description="Ig-like domain-containing protein" evidence="4">
    <location>
        <begin position="27"/>
        <end position="128"/>
    </location>
</feature>
<dbReference type="SMART" id="SM00406">
    <property type="entry name" value="IGv"/>
    <property type="match status" value="1"/>
</dbReference>
<dbReference type="Ensembl" id="ENSHHUT00000027954.1">
    <property type="protein sequence ID" value="ENSHHUP00000026892.1"/>
    <property type="gene ID" value="ENSHHUG00000017025.1"/>
</dbReference>
<evidence type="ECO:0000256" key="2">
    <source>
        <dbReference type="ARBA" id="ARBA00023130"/>
    </source>
</evidence>